<dbReference type="KEGG" id="cput:CONPUDRAFT_82151"/>
<evidence type="ECO:0000313" key="3">
    <source>
        <dbReference type="Proteomes" id="UP000053558"/>
    </source>
</evidence>
<evidence type="ECO:0000313" key="2">
    <source>
        <dbReference type="EMBL" id="EIW81086.1"/>
    </source>
</evidence>
<dbReference type="Proteomes" id="UP000053558">
    <property type="component" value="Unassembled WGS sequence"/>
</dbReference>
<gene>
    <name evidence="2" type="ORF">CONPUDRAFT_82151</name>
</gene>
<proteinExistence type="predicted"/>
<protein>
    <submittedName>
        <fullName evidence="2">Uncharacterized protein</fullName>
    </submittedName>
</protein>
<name>A0A5M3MPU9_CONPW</name>
<evidence type="ECO:0000256" key="1">
    <source>
        <dbReference type="SAM" id="MobiDB-lite"/>
    </source>
</evidence>
<dbReference type="GeneID" id="19210370"/>
<comment type="caution">
    <text evidence="2">The sequence shown here is derived from an EMBL/GenBank/DDBJ whole genome shotgun (WGS) entry which is preliminary data.</text>
</comment>
<reference evidence="3" key="1">
    <citation type="journal article" date="2012" name="Science">
        <title>The Paleozoic origin of enzymatic lignin decomposition reconstructed from 31 fungal genomes.</title>
        <authorList>
            <person name="Floudas D."/>
            <person name="Binder M."/>
            <person name="Riley R."/>
            <person name="Barry K."/>
            <person name="Blanchette R.A."/>
            <person name="Henrissat B."/>
            <person name="Martinez A.T."/>
            <person name="Otillar R."/>
            <person name="Spatafora J.W."/>
            <person name="Yadav J.S."/>
            <person name="Aerts A."/>
            <person name="Benoit I."/>
            <person name="Boyd A."/>
            <person name="Carlson A."/>
            <person name="Copeland A."/>
            <person name="Coutinho P.M."/>
            <person name="de Vries R.P."/>
            <person name="Ferreira P."/>
            <person name="Findley K."/>
            <person name="Foster B."/>
            <person name="Gaskell J."/>
            <person name="Glotzer D."/>
            <person name="Gorecki P."/>
            <person name="Heitman J."/>
            <person name="Hesse C."/>
            <person name="Hori C."/>
            <person name="Igarashi K."/>
            <person name="Jurgens J.A."/>
            <person name="Kallen N."/>
            <person name="Kersten P."/>
            <person name="Kohler A."/>
            <person name="Kuees U."/>
            <person name="Kumar T.K.A."/>
            <person name="Kuo A."/>
            <person name="LaButti K."/>
            <person name="Larrondo L.F."/>
            <person name="Lindquist E."/>
            <person name="Ling A."/>
            <person name="Lombard V."/>
            <person name="Lucas S."/>
            <person name="Lundell T."/>
            <person name="Martin R."/>
            <person name="McLaughlin D.J."/>
            <person name="Morgenstern I."/>
            <person name="Morin E."/>
            <person name="Murat C."/>
            <person name="Nagy L.G."/>
            <person name="Nolan M."/>
            <person name="Ohm R.A."/>
            <person name="Patyshakuliyeva A."/>
            <person name="Rokas A."/>
            <person name="Ruiz-Duenas F.J."/>
            <person name="Sabat G."/>
            <person name="Salamov A."/>
            <person name="Samejima M."/>
            <person name="Schmutz J."/>
            <person name="Slot J.C."/>
            <person name="St John F."/>
            <person name="Stenlid J."/>
            <person name="Sun H."/>
            <person name="Sun S."/>
            <person name="Syed K."/>
            <person name="Tsang A."/>
            <person name="Wiebenga A."/>
            <person name="Young D."/>
            <person name="Pisabarro A."/>
            <person name="Eastwood D.C."/>
            <person name="Martin F."/>
            <person name="Cullen D."/>
            <person name="Grigoriev I.V."/>
            <person name="Hibbett D.S."/>
        </authorList>
    </citation>
    <scope>NUCLEOTIDE SEQUENCE [LARGE SCALE GENOMIC DNA]</scope>
    <source>
        <strain evidence="3">RWD-64-598 SS2</strain>
    </source>
</reference>
<sequence length="70" mass="7616">MYHQYESKPEGVPMPLNNATSTEGGYKEGRRFGGVLIPHEHSSSANAGKRGTADSRVASVLNCYKQGDYI</sequence>
<accession>A0A5M3MPU9</accession>
<organism evidence="2 3">
    <name type="scientific">Coniophora puteana (strain RWD-64-598)</name>
    <name type="common">Brown rot fungus</name>
    <dbReference type="NCBI Taxonomy" id="741705"/>
    <lineage>
        <taxon>Eukaryota</taxon>
        <taxon>Fungi</taxon>
        <taxon>Dikarya</taxon>
        <taxon>Basidiomycota</taxon>
        <taxon>Agaricomycotina</taxon>
        <taxon>Agaricomycetes</taxon>
        <taxon>Agaricomycetidae</taxon>
        <taxon>Boletales</taxon>
        <taxon>Coniophorineae</taxon>
        <taxon>Coniophoraceae</taxon>
        <taxon>Coniophora</taxon>
    </lineage>
</organism>
<dbReference type="EMBL" id="JH711578">
    <property type="protein sequence ID" value="EIW81086.1"/>
    <property type="molecule type" value="Genomic_DNA"/>
</dbReference>
<dbReference type="RefSeq" id="XP_007768510.1">
    <property type="nucleotide sequence ID" value="XM_007770320.1"/>
</dbReference>
<dbReference type="AlphaFoldDB" id="A0A5M3MPU9"/>
<keyword evidence="3" id="KW-1185">Reference proteome</keyword>
<feature type="region of interest" description="Disordered" evidence="1">
    <location>
        <begin position="1"/>
        <end position="31"/>
    </location>
</feature>